<dbReference type="RefSeq" id="WP_132543006.1">
    <property type="nucleotide sequence ID" value="NZ_SLWY01000012.1"/>
</dbReference>
<evidence type="ECO:0000313" key="1">
    <source>
        <dbReference type="EMBL" id="TCO80760.1"/>
    </source>
</evidence>
<dbReference type="EMBL" id="SLWY01000012">
    <property type="protein sequence ID" value="TCO80760.1"/>
    <property type="molecule type" value="Genomic_DNA"/>
</dbReference>
<name>A0A4V2SCU5_9GAMM</name>
<accession>A0A4V2SCU5</accession>
<reference evidence="1 2" key="1">
    <citation type="submission" date="2019-03" db="EMBL/GenBank/DDBJ databases">
        <title>Genomic Encyclopedia of Type Strains, Phase IV (KMG-IV): sequencing the most valuable type-strain genomes for metagenomic binning, comparative biology and taxonomic classification.</title>
        <authorList>
            <person name="Goeker M."/>
        </authorList>
    </citation>
    <scope>NUCLEOTIDE SEQUENCE [LARGE SCALE GENOMIC DNA]</scope>
    <source>
        <strain evidence="1 2">DSM 25287</strain>
    </source>
</reference>
<dbReference type="OrthoDB" id="5525774at2"/>
<keyword evidence="2" id="KW-1185">Reference proteome</keyword>
<evidence type="ECO:0008006" key="3">
    <source>
        <dbReference type="Google" id="ProtNLM"/>
    </source>
</evidence>
<protein>
    <recommendedName>
        <fullName evidence="3">Ribbon-helix-helix CopG family protein</fullName>
    </recommendedName>
</protein>
<sequence length="94" mass="10201">MPKKKGKDKDKSKEAKLVVRLEADLHNAFLERCQALDTTASREVRRLIRHFLASNGDPYAPAGAALPVVDAVVVVRGDEPAPPLARTVVASEEV</sequence>
<comment type="caution">
    <text evidence="1">The sequence shown here is derived from an EMBL/GenBank/DDBJ whole genome shotgun (WGS) entry which is preliminary data.</text>
</comment>
<proteinExistence type="predicted"/>
<organism evidence="1 2">
    <name type="scientific">Plasticicumulans lactativorans</name>
    <dbReference type="NCBI Taxonomy" id="1133106"/>
    <lineage>
        <taxon>Bacteria</taxon>
        <taxon>Pseudomonadati</taxon>
        <taxon>Pseudomonadota</taxon>
        <taxon>Gammaproteobacteria</taxon>
        <taxon>Candidatus Competibacteraceae</taxon>
        <taxon>Plasticicumulans</taxon>
    </lineage>
</organism>
<gene>
    <name evidence="1" type="ORF">EV699_11296</name>
</gene>
<dbReference type="AlphaFoldDB" id="A0A4V2SCU5"/>
<dbReference type="Proteomes" id="UP000295765">
    <property type="component" value="Unassembled WGS sequence"/>
</dbReference>
<evidence type="ECO:0000313" key="2">
    <source>
        <dbReference type="Proteomes" id="UP000295765"/>
    </source>
</evidence>